<dbReference type="RefSeq" id="WP_205405347.1">
    <property type="nucleotide sequence ID" value="NZ_JAFFTA010000035.1"/>
</dbReference>
<organism evidence="2 5">
    <name type="scientific">Stenotrophomonas lactitubi</name>
    <dbReference type="NCBI Taxonomy" id="2045214"/>
    <lineage>
        <taxon>Bacteria</taxon>
        <taxon>Pseudomonadati</taxon>
        <taxon>Pseudomonadota</taxon>
        <taxon>Gammaproteobacteria</taxon>
        <taxon>Lysobacterales</taxon>
        <taxon>Lysobacteraceae</taxon>
        <taxon>Stenotrophomonas</taxon>
    </lineage>
</organism>
<reference evidence="2" key="2">
    <citation type="submission" date="2021-01" db="EMBL/GenBank/DDBJ databases">
        <authorList>
            <person name="Yu Y."/>
        </authorList>
    </citation>
    <scope>NUCLEOTIDE SEQUENCE</scope>
    <source>
        <strain evidence="2">As-5</strain>
        <strain evidence="3">As-6</strain>
    </source>
</reference>
<feature type="transmembrane region" description="Helical" evidence="1">
    <location>
        <begin position="312"/>
        <end position="331"/>
    </location>
</feature>
<dbReference type="Proteomes" id="UP000749453">
    <property type="component" value="Unassembled WGS sequence"/>
</dbReference>
<evidence type="ECO:0000313" key="3">
    <source>
        <dbReference type="EMBL" id="MBM9939346.1"/>
    </source>
</evidence>
<feature type="transmembrane region" description="Helical" evidence="1">
    <location>
        <begin position="114"/>
        <end position="135"/>
    </location>
</feature>
<feature type="transmembrane region" description="Helical" evidence="1">
    <location>
        <begin position="467"/>
        <end position="485"/>
    </location>
</feature>
<feature type="transmembrane region" description="Helical" evidence="1">
    <location>
        <begin position="556"/>
        <end position="575"/>
    </location>
</feature>
<accession>A0AAW4GND5</accession>
<proteinExistence type="predicted"/>
<feature type="transmembrane region" description="Helical" evidence="1">
    <location>
        <begin position="232"/>
        <end position="253"/>
    </location>
</feature>
<keyword evidence="1" id="KW-0472">Membrane</keyword>
<evidence type="ECO:0000256" key="1">
    <source>
        <dbReference type="SAM" id="Phobius"/>
    </source>
</evidence>
<comment type="caution">
    <text evidence="2">The sequence shown here is derived from an EMBL/GenBank/DDBJ whole genome shotgun (WGS) entry which is preliminary data.</text>
</comment>
<evidence type="ECO:0008006" key="6">
    <source>
        <dbReference type="Google" id="ProtNLM"/>
    </source>
</evidence>
<evidence type="ECO:0000313" key="4">
    <source>
        <dbReference type="Proteomes" id="UP000749453"/>
    </source>
</evidence>
<evidence type="ECO:0000313" key="2">
    <source>
        <dbReference type="EMBL" id="MBM9915600.1"/>
    </source>
</evidence>
<feature type="transmembrane region" description="Helical" evidence="1">
    <location>
        <begin position="13"/>
        <end position="32"/>
    </location>
</feature>
<gene>
    <name evidence="2" type="ORF">JJW18_19140</name>
    <name evidence="3" type="ORF">JJW19_14430</name>
</gene>
<sequence>MAVFARTHWQFEFMLLLSVSLLTMSLIGHRLLTWFGPSPQPGAPLLFFKALLGQFVLVVAWLVCSPLTYVWTVTLDLPLALPLLVMGLAGLAVWSLSKDRAEGTAGDLPTPSVLAWLPIVLGGLVCIKLASYYSLRAGSLGLDTHQHIAFSLDLFRAGYPKLSAGNTDWLEKYPKMLHVLTSLWAWPGMGNHMGPFLKVQPVLQATLALFALLELICCLLRRTLLHASLQIAFATVVSVLWCYVLLRGTAYFYPVMDLNSTGRLAGFGVILLPTLCALLCWLVPTKANQLLTWAIFALAGAMAAKLNPSLVIGYVSFAAPLFLVVMAGTWWRSGGVAQRVGYPMLGMFIGGLVGVLLLASDPYYLHLLADVSPAVHGFVQHSLGLRLLETTPDISSATGGLTRLWEVLRWELWYGPQPALWDQWLPPAPQIFSAKLLWVTRAGAMLGLLLSLAFVVLIPVRRPQRAGFALLFTLQLGVMVAVMAAMRSSNVISLVMGHETLQASLLSTYTQRYVDLLAMYSVPMHWLLLSAFGVLAWDTLRPTATMAPTSPIAQRWMMWGLLLVLLGSAIALRKVDVHGPAPKSMGWTVPITEKKVRQFRAAEAKLPKGAVVLAPAYSKVLNGREDWVLPAADIASYLPFGARDYLFNVRLGSGYPLQANDLDAAFCHASRADARALLRSHGITHIIATRGTARAPLYDREYCSLSYRDLGLWGHEVSQGPDGIVFYRILP</sequence>
<feature type="transmembrane region" description="Helical" evidence="1">
    <location>
        <begin position="340"/>
        <end position="359"/>
    </location>
</feature>
<dbReference type="Proteomes" id="UP000784064">
    <property type="component" value="Unassembled WGS sequence"/>
</dbReference>
<feature type="transmembrane region" description="Helical" evidence="1">
    <location>
        <begin position="290"/>
        <end position="306"/>
    </location>
</feature>
<reference evidence="4" key="1">
    <citation type="submission" date="2021-01" db="EMBL/GenBank/DDBJ databases">
        <title>Stenotrophomonas maltophilia.</title>
        <authorList>
            <person name="Yu Y."/>
        </authorList>
    </citation>
    <scope>NUCLEOTIDE SEQUENCE [LARGE SCALE GENOMIC DNA]</scope>
    <source>
        <strain evidence="4">As-6</strain>
    </source>
</reference>
<keyword evidence="1" id="KW-0812">Transmembrane</keyword>
<name>A0AAW4GND5_9GAMM</name>
<dbReference type="EMBL" id="JAFFTB010000025">
    <property type="protein sequence ID" value="MBM9939346.1"/>
    <property type="molecule type" value="Genomic_DNA"/>
</dbReference>
<protein>
    <recommendedName>
        <fullName evidence="6">Transmembrane protein</fullName>
    </recommendedName>
</protein>
<dbReference type="AlphaFoldDB" id="A0AAW4GND5"/>
<feature type="transmembrane region" description="Helical" evidence="1">
    <location>
        <begin position="69"/>
        <end position="94"/>
    </location>
</feature>
<dbReference type="EMBL" id="JAFFTA010000035">
    <property type="protein sequence ID" value="MBM9915600.1"/>
    <property type="molecule type" value="Genomic_DNA"/>
</dbReference>
<feature type="transmembrane region" description="Helical" evidence="1">
    <location>
        <begin position="436"/>
        <end position="460"/>
    </location>
</feature>
<keyword evidence="4" id="KW-1185">Reference proteome</keyword>
<feature type="transmembrane region" description="Helical" evidence="1">
    <location>
        <begin position="44"/>
        <end position="63"/>
    </location>
</feature>
<feature type="transmembrane region" description="Helical" evidence="1">
    <location>
        <begin position="265"/>
        <end position="283"/>
    </location>
</feature>
<keyword evidence="1" id="KW-1133">Transmembrane helix</keyword>
<evidence type="ECO:0000313" key="5">
    <source>
        <dbReference type="Proteomes" id="UP000784064"/>
    </source>
</evidence>
<feature type="transmembrane region" description="Helical" evidence="1">
    <location>
        <begin position="516"/>
        <end position="536"/>
    </location>
</feature>